<proteinExistence type="predicted"/>
<organism evidence="1 2">
    <name type="scientific">Paramecium octaurelia</name>
    <dbReference type="NCBI Taxonomy" id="43137"/>
    <lineage>
        <taxon>Eukaryota</taxon>
        <taxon>Sar</taxon>
        <taxon>Alveolata</taxon>
        <taxon>Ciliophora</taxon>
        <taxon>Intramacronucleata</taxon>
        <taxon>Oligohymenophorea</taxon>
        <taxon>Peniculida</taxon>
        <taxon>Parameciidae</taxon>
        <taxon>Paramecium</taxon>
    </lineage>
</organism>
<name>A0A8S1VMY2_PAROT</name>
<sequence>MLVKQTLTNQVYQNGFIIRNLKSKAICLVNGTESQINRNHFFLILQVEQECEKDYIRKKLIIYAQGYIQLEYEIYLITIETRVFKVFLNNSKVQLCALFIDLMSTYQKQLKFTNQRILVSYTELG</sequence>
<reference evidence="1" key="1">
    <citation type="submission" date="2021-01" db="EMBL/GenBank/DDBJ databases">
        <authorList>
            <consortium name="Genoscope - CEA"/>
            <person name="William W."/>
        </authorList>
    </citation>
    <scope>NUCLEOTIDE SEQUENCE</scope>
</reference>
<accession>A0A8S1VMY2</accession>
<comment type="caution">
    <text evidence="1">The sequence shown here is derived from an EMBL/GenBank/DDBJ whole genome shotgun (WGS) entry which is preliminary data.</text>
</comment>
<evidence type="ECO:0000313" key="1">
    <source>
        <dbReference type="EMBL" id="CAD8178247.1"/>
    </source>
</evidence>
<dbReference type="AlphaFoldDB" id="A0A8S1VMY2"/>
<dbReference type="EMBL" id="CAJJDP010000069">
    <property type="protein sequence ID" value="CAD8178247.1"/>
    <property type="molecule type" value="Genomic_DNA"/>
</dbReference>
<evidence type="ECO:0000313" key="2">
    <source>
        <dbReference type="Proteomes" id="UP000683925"/>
    </source>
</evidence>
<dbReference type="Proteomes" id="UP000683925">
    <property type="component" value="Unassembled WGS sequence"/>
</dbReference>
<keyword evidence="2" id="KW-1185">Reference proteome</keyword>
<protein>
    <submittedName>
        <fullName evidence="1">Uncharacterized protein</fullName>
    </submittedName>
</protein>
<gene>
    <name evidence="1" type="ORF">POCTA_138.1.T0700246</name>
</gene>